<keyword evidence="1" id="KW-0812">Transmembrane</keyword>
<feature type="transmembrane region" description="Helical" evidence="1">
    <location>
        <begin position="30"/>
        <end position="54"/>
    </location>
</feature>
<dbReference type="EMBL" id="BAAAPC010000034">
    <property type="protein sequence ID" value="GAA2016669.1"/>
    <property type="molecule type" value="Genomic_DNA"/>
</dbReference>
<sequence>MLVSLAVTGGFGIAILVTARTRGWSLRHSAVVAFAFLLVRGLLAFTCLPLIGDVAPVPKYAHNTILILVVVATGWLAVRRGAGDRRKEAAHGS</sequence>
<dbReference type="RefSeq" id="WP_344109287.1">
    <property type="nucleotide sequence ID" value="NZ_BAAAPC010000034.1"/>
</dbReference>
<reference evidence="2 3" key="1">
    <citation type="journal article" date="2019" name="Int. J. Syst. Evol. Microbiol.">
        <title>The Global Catalogue of Microorganisms (GCM) 10K type strain sequencing project: providing services to taxonomists for standard genome sequencing and annotation.</title>
        <authorList>
            <consortium name="The Broad Institute Genomics Platform"/>
            <consortium name="The Broad Institute Genome Sequencing Center for Infectious Disease"/>
            <person name="Wu L."/>
            <person name="Ma J."/>
        </authorList>
    </citation>
    <scope>NUCLEOTIDE SEQUENCE [LARGE SCALE GENOMIC DNA]</scope>
    <source>
        <strain evidence="2 3">JCM 15313</strain>
    </source>
</reference>
<protein>
    <submittedName>
        <fullName evidence="2">Uncharacterized protein</fullName>
    </submittedName>
</protein>
<name>A0ABN2TQI3_9ACTN</name>
<organism evidence="2 3">
    <name type="scientific">Nocardiopsis rhodophaea</name>
    <dbReference type="NCBI Taxonomy" id="280238"/>
    <lineage>
        <taxon>Bacteria</taxon>
        <taxon>Bacillati</taxon>
        <taxon>Actinomycetota</taxon>
        <taxon>Actinomycetes</taxon>
        <taxon>Streptosporangiales</taxon>
        <taxon>Nocardiopsidaceae</taxon>
        <taxon>Nocardiopsis</taxon>
    </lineage>
</organism>
<gene>
    <name evidence="2" type="ORF">GCM10009799_51030</name>
</gene>
<evidence type="ECO:0000313" key="2">
    <source>
        <dbReference type="EMBL" id="GAA2016669.1"/>
    </source>
</evidence>
<comment type="caution">
    <text evidence="2">The sequence shown here is derived from an EMBL/GenBank/DDBJ whole genome shotgun (WGS) entry which is preliminary data.</text>
</comment>
<keyword evidence="1" id="KW-0472">Membrane</keyword>
<dbReference type="Proteomes" id="UP001501585">
    <property type="component" value="Unassembled WGS sequence"/>
</dbReference>
<accession>A0ABN2TQI3</accession>
<evidence type="ECO:0000313" key="3">
    <source>
        <dbReference type="Proteomes" id="UP001501585"/>
    </source>
</evidence>
<keyword evidence="1" id="KW-1133">Transmembrane helix</keyword>
<feature type="transmembrane region" description="Helical" evidence="1">
    <location>
        <begin position="60"/>
        <end position="78"/>
    </location>
</feature>
<keyword evidence="3" id="KW-1185">Reference proteome</keyword>
<proteinExistence type="predicted"/>
<evidence type="ECO:0000256" key="1">
    <source>
        <dbReference type="SAM" id="Phobius"/>
    </source>
</evidence>